<dbReference type="PANTHER" id="PTHR24193:SF121">
    <property type="entry name" value="ADA2A-CONTAINING COMPLEX COMPONENT 3, ISOFORM D"/>
    <property type="match status" value="1"/>
</dbReference>
<keyword evidence="1" id="KW-0677">Repeat</keyword>
<protein>
    <submittedName>
        <fullName evidence="4">Uncharacterized protein</fullName>
    </submittedName>
</protein>
<keyword evidence="5" id="KW-1185">Reference proteome</keyword>
<keyword evidence="2 3" id="KW-0040">ANK repeat</keyword>
<comment type="caution">
    <text evidence="4">The sequence shown here is derived from an EMBL/GenBank/DDBJ whole genome shotgun (WGS) entry which is preliminary data.</text>
</comment>
<dbReference type="GO" id="GO:0000976">
    <property type="term" value="F:transcription cis-regulatory region binding"/>
    <property type="evidence" value="ECO:0007669"/>
    <property type="project" value="TreeGrafter"/>
</dbReference>
<reference evidence="4 5" key="1">
    <citation type="submission" date="2020-04" db="EMBL/GenBank/DDBJ databases">
        <authorList>
            <person name="Alioto T."/>
            <person name="Alioto T."/>
            <person name="Gomez Garrido J."/>
        </authorList>
    </citation>
    <scope>NUCLEOTIDE SEQUENCE [LARGE SCALE GENOMIC DNA]</scope>
</reference>
<dbReference type="Proteomes" id="UP000494165">
    <property type="component" value="Unassembled WGS sequence"/>
</dbReference>
<dbReference type="PANTHER" id="PTHR24193">
    <property type="entry name" value="ANKYRIN REPEAT PROTEIN"/>
    <property type="match status" value="1"/>
</dbReference>
<sequence>MEIEEKEHTTLMLRGLTELNQKLSVGANDLMKAALYSDLECCERLVAKRHNIKAKTEPHGVNVLHFVALNFEHGVELAHFFISEGLDATALDGDGETPIDYAIRAVNLRVAVEMLKAQNLGYNLIDYCVMRNNLEFAEKVHRHMPGLINEFNFDGRNALHVAAQVADEEMCMWLIVEGGVDARRLCRDKMCTGLHYTSYNTKHGTILADLFISAGCDVNQADKNGWTPLCYALMAENFSVAKVLVDRGAKVNVQINQADLMQVCAVAKKLNSAKYLHSVDSYLIDRAIKFATNNGRTEIRQWLLEQYNNITDHVQKFYCDECPYES</sequence>
<evidence type="ECO:0000313" key="5">
    <source>
        <dbReference type="Proteomes" id="UP000494165"/>
    </source>
</evidence>
<organism evidence="4 5">
    <name type="scientific">Cloeon dipterum</name>
    <dbReference type="NCBI Taxonomy" id="197152"/>
    <lineage>
        <taxon>Eukaryota</taxon>
        <taxon>Metazoa</taxon>
        <taxon>Ecdysozoa</taxon>
        <taxon>Arthropoda</taxon>
        <taxon>Hexapoda</taxon>
        <taxon>Insecta</taxon>
        <taxon>Pterygota</taxon>
        <taxon>Palaeoptera</taxon>
        <taxon>Ephemeroptera</taxon>
        <taxon>Pisciforma</taxon>
        <taxon>Baetidae</taxon>
        <taxon>Cloeon</taxon>
    </lineage>
</organism>
<dbReference type="OrthoDB" id="6593077at2759"/>
<dbReference type="PROSITE" id="PS50088">
    <property type="entry name" value="ANK_REPEAT"/>
    <property type="match status" value="1"/>
</dbReference>
<dbReference type="GO" id="GO:0005634">
    <property type="term" value="C:nucleus"/>
    <property type="evidence" value="ECO:0007669"/>
    <property type="project" value="TreeGrafter"/>
</dbReference>
<evidence type="ECO:0000256" key="2">
    <source>
        <dbReference type="ARBA" id="ARBA00023043"/>
    </source>
</evidence>
<dbReference type="Pfam" id="PF12796">
    <property type="entry name" value="Ank_2"/>
    <property type="match status" value="2"/>
</dbReference>
<dbReference type="AlphaFoldDB" id="A0A8S1CJJ4"/>
<dbReference type="PROSITE" id="PS50297">
    <property type="entry name" value="ANK_REP_REGION"/>
    <property type="match status" value="1"/>
</dbReference>
<gene>
    <name evidence="4" type="ORF">CLODIP_2_CD00844</name>
</gene>
<dbReference type="Gene3D" id="1.25.40.20">
    <property type="entry name" value="Ankyrin repeat-containing domain"/>
    <property type="match status" value="2"/>
</dbReference>
<dbReference type="EMBL" id="CADEPI010000039">
    <property type="protein sequence ID" value="CAB3368668.1"/>
    <property type="molecule type" value="Genomic_DNA"/>
</dbReference>
<dbReference type="SUPFAM" id="SSF48403">
    <property type="entry name" value="Ankyrin repeat"/>
    <property type="match status" value="1"/>
</dbReference>
<evidence type="ECO:0000313" key="4">
    <source>
        <dbReference type="EMBL" id="CAB3368668.1"/>
    </source>
</evidence>
<accession>A0A8S1CJJ4</accession>
<evidence type="ECO:0000256" key="3">
    <source>
        <dbReference type="PROSITE-ProRule" id="PRU00023"/>
    </source>
</evidence>
<name>A0A8S1CJJ4_9INSE</name>
<dbReference type="GO" id="GO:0045944">
    <property type="term" value="P:positive regulation of transcription by RNA polymerase II"/>
    <property type="evidence" value="ECO:0007669"/>
    <property type="project" value="TreeGrafter"/>
</dbReference>
<dbReference type="InterPro" id="IPR036770">
    <property type="entry name" value="Ankyrin_rpt-contain_sf"/>
</dbReference>
<feature type="repeat" description="ANK" evidence="3">
    <location>
        <begin position="224"/>
        <end position="256"/>
    </location>
</feature>
<evidence type="ECO:0000256" key="1">
    <source>
        <dbReference type="ARBA" id="ARBA00022737"/>
    </source>
</evidence>
<dbReference type="InterPro" id="IPR050663">
    <property type="entry name" value="Ankyrin-SOCS_Box"/>
</dbReference>
<dbReference type="SMART" id="SM00248">
    <property type="entry name" value="ANK"/>
    <property type="match status" value="6"/>
</dbReference>
<dbReference type="InterPro" id="IPR002110">
    <property type="entry name" value="Ankyrin_rpt"/>
</dbReference>
<proteinExistence type="predicted"/>